<evidence type="ECO:0000256" key="1">
    <source>
        <dbReference type="SAM" id="MobiDB-lite"/>
    </source>
</evidence>
<dbReference type="AlphaFoldDB" id="A0AAE0NAF7"/>
<dbReference type="Proteomes" id="UP001287356">
    <property type="component" value="Unassembled WGS sequence"/>
</dbReference>
<dbReference type="GO" id="GO:0005524">
    <property type="term" value="F:ATP binding"/>
    <property type="evidence" value="ECO:0007669"/>
    <property type="project" value="InterPro"/>
</dbReference>
<dbReference type="PROSITE" id="PS50011">
    <property type="entry name" value="PROTEIN_KINASE_DOM"/>
    <property type="match status" value="1"/>
</dbReference>
<name>A0AAE0NAF7_9PEZI</name>
<protein>
    <recommendedName>
        <fullName evidence="2">Protein kinase domain-containing protein</fullName>
    </recommendedName>
</protein>
<feature type="compositionally biased region" description="Polar residues" evidence="1">
    <location>
        <begin position="695"/>
        <end position="706"/>
    </location>
</feature>
<reference evidence="3" key="2">
    <citation type="submission" date="2023-06" db="EMBL/GenBank/DDBJ databases">
        <authorList>
            <consortium name="Lawrence Berkeley National Laboratory"/>
            <person name="Haridas S."/>
            <person name="Hensen N."/>
            <person name="Bonometti L."/>
            <person name="Westerberg I."/>
            <person name="Brannstrom I.O."/>
            <person name="Guillou S."/>
            <person name="Cros-Aarteil S."/>
            <person name="Calhoun S."/>
            <person name="Kuo A."/>
            <person name="Mondo S."/>
            <person name="Pangilinan J."/>
            <person name="Riley R."/>
            <person name="Labutti K."/>
            <person name="Andreopoulos B."/>
            <person name="Lipzen A."/>
            <person name="Chen C."/>
            <person name="Yanf M."/>
            <person name="Daum C."/>
            <person name="Ng V."/>
            <person name="Clum A."/>
            <person name="Steindorff A."/>
            <person name="Ohm R."/>
            <person name="Martin F."/>
            <person name="Silar P."/>
            <person name="Natvig D."/>
            <person name="Lalanne C."/>
            <person name="Gautier V."/>
            <person name="Ament-Velasquez S.L."/>
            <person name="Kruys A."/>
            <person name="Hutchinson M.I."/>
            <person name="Powell A.J."/>
            <person name="Barry K."/>
            <person name="Miller A.N."/>
            <person name="Grigoriev I.V."/>
            <person name="Debuchy R."/>
            <person name="Gladieux P."/>
            <person name="Thoren M.H."/>
            <person name="Johannesson H."/>
        </authorList>
    </citation>
    <scope>NUCLEOTIDE SEQUENCE</scope>
    <source>
        <strain evidence="3">CBS 958.72</strain>
    </source>
</reference>
<feature type="region of interest" description="Disordered" evidence="1">
    <location>
        <begin position="967"/>
        <end position="1028"/>
    </location>
</feature>
<gene>
    <name evidence="3" type="ORF">B0T24DRAFT_718598</name>
</gene>
<proteinExistence type="predicted"/>
<accession>A0AAE0NAF7</accession>
<organism evidence="3 4">
    <name type="scientific">Lasiosphaeria ovina</name>
    <dbReference type="NCBI Taxonomy" id="92902"/>
    <lineage>
        <taxon>Eukaryota</taxon>
        <taxon>Fungi</taxon>
        <taxon>Dikarya</taxon>
        <taxon>Ascomycota</taxon>
        <taxon>Pezizomycotina</taxon>
        <taxon>Sordariomycetes</taxon>
        <taxon>Sordariomycetidae</taxon>
        <taxon>Sordariales</taxon>
        <taxon>Lasiosphaeriaceae</taxon>
        <taxon>Lasiosphaeria</taxon>
    </lineage>
</organism>
<dbReference type="InterPro" id="IPR011009">
    <property type="entry name" value="Kinase-like_dom_sf"/>
</dbReference>
<dbReference type="PANTHER" id="PTHR24359">
    <property type="entry name" value="SERINE/THREONINE-PROTEIN KINASE SBK1"/>
    <property type="match status" value="1"/>
</dbReference>
<comment type="caution">
    <text evidence="3">The sequence shown here is derived from an EMBL/GenBank/DDBJ whole genome shotgun (WGS) entry which is preliminary data.</text>
</comment>
<dbReference type="GO" id="GO:0004674">
    <property type="term" value="F:protein serine/threonine kinase activity"/>
    <property type="evidence" value="ECO:0007669"/>
    <property type="project" value="TreeGrafter"/>
</dbReference>
<dbReference type="InterPro" id="IPR000719">
    <property type="entry name" value="Prot_kinase_dom"/>
</dbReference>
<dbReference type="SUPFAM" id="SSF56112">
    <property type="entry name" value="Protein kinase-like (PK-like)"/>
    <property type="match status" value="1"/>
</dbReference>
<dbReference type="EMBL" id="JAULSN010000003">
    <property type="protein sequence ID" value="KAK3376185.1"/>
    <property type="molecule type" value="Genomic_DNA"/>
</dbReference>
<evidence type="ECO:0000259" key="2">
    <source>
        <dbReference type="PROSITE" id="PS50011"/>
    </source>
</evidence>
<feature type="domain" description="Protein kinase" evidence="2">
    <location>
        <begin position="166"/>
        <end position="512"/>
    </location>
</feature>
<dbReference type="SMART" id="SM00220">
    <property type="entry name" value="S_TKc"/>
    <property type="match status" value="1"/>
</dbReference>
<sequence>MTPTSRDNALKAEFDAKLESCKRRNYKGLEFYHPIDDIKRWMSAVKDGEKSSNTARLLEMVDDPSIFSPTSPDQINNALIVFAILLRLNCGNLIHIFKQYIRDDFLDNDLPSYILNALKSSGLQFPSDILTQFDKEKWAFCPAKIEDMHDQTKALDQDNARWILPFCKRNNIGKGGTAVVDEVLIQEDLIPDTFKDTLRGCKHEDKVFGSCYQLAIKSFQQEAQDVFKTEITNFMGIKSLPGVVQYIGCFKLKEPNTQGVLRTTSNILLEYGELDLDEYLAIQYPPVLNSEIINFWENIFQVAMTLAKLHNFEYQRHDGSTTTFDGWHGDVKPSNILFVQGKCKLADFGFAKFEPTRGAVPTAELLGVTHTYGAPECDPGRLRRQTITKHTQKIDTWSFGCVLSSIATWVVLGSNAYEYQYQAVRKLAIDEIIEKHNSNPGALIPIANDGFHDGREVLDAVKSWHKYLLNSMRRSDTITADVLKLVEENMLKSKPTERYSSGKVARELRRIVSEARERYNFALTDHEVPAIPASMLKALLAVDNVAPPDVRLEAKPTEHSRDRRVTVLERPSRTITTRVKKSERIGEMVVQAKVVGRKEVLQNALREQNEPYTELAVIFESPKHQPTNLTPVREALDLEASTAQELDAAEETAVTEPPKSTQNVAANRALLAAQASSKHASDYRVHNTVPETEISHPQNNPRQSFTGPGHLMLQTKSTLSPRAEFDSYPIGRLHRELRKAWDSERNIFTVLRNKITADKALRDFIQDRDIKFVVDNGWSMRPHWSNATKVLETLAMKLGPLDENGLDLLFTIGHDHNKNNIKGFDIPTTFRGAMVEARAPSNRQDLYQTSMAEVLSNLLNEYRQDMSKKLTIIILTNGEWERSAPDDVENIIATAIKDMWAVKPNFPVERWCTIQFVSFGDKPEALKRLKDLDDTLGQRFKIPDVIDTESWKGNPDQMLLGSIKASMDNLNSPDKKTPSTGEPLVEYSSRPESPSPQPSGHNPSKSSSSLIRGIKKFKNRLHSQANDD</sequence>
<evidence type="ECO:0000313" key="4">
    <source>
        <dbReference type="Proteomes" id="UP001287356"/>
    </source>
</evidence>
<dbReference type="Pfam" id="PF00069">
    <property type="entry name" value="Pkinase"/>
    <property type="match status" value="1"/>
</dbReference>
<feature type="region of interest" description="Disordered" evidence="1">
    <location>
        <begin position="689"/>
        <end position="711"/>
    </location>
</feature>
<evidence type="ECO:0000313" key="3">
    <source>
        <dbReference type="EMBL" id="KAK3376185.1"/>
    </source>
</evidence>
<reference evidence="3" key="1">
    <citation type="journal article" date="2023" name="Mol. Phylogenet. Evol.">
        <title>Genome-scale phylogeny and comparative genomics of the fungal order Sordariales.</title>
        <authorList>
            <person name="Hensen N."/>
            <person name="Bonometti L."/>
            <person name="Westerberg I."/>
            <person name="Brannstrom I.O."/>
            <person name="Guillou S."/>
            <person name="Cros-Aarteil S."/>
            <person name="Calhoun S."/>
            <person name="Haridas S."/>
            <person name="Kuo A."/>
            <person name="Mondo S."/>
            <person name="Pangilinan J."/>
            <person name="Riley R."/>
            <person name="LaButti K."/>
            <person name="Andreopoulos B."/>
            <person name="Lipzen A."/>
            <person name="Chen C."/>
            <person name="Yan M."/>
            <person name="Daum C."/>
            <person name="Ng V."/>
            <person name="Clum A."/>
            <person name="Steindorff A."/>
            <person name="Ohm R.A."/>
            <person name="Martin F."/>
            <person name="Silar P."/>
            <person name="Natvig D.O."/>
            <person name="Lalanne C."/>
            <person name="Gautier V."/>
            <person name="Ament-Velasquez S.L."/>
            <person name="Kruys A."/>
            <person name="Hutchinson M.I."/>
            <person name="Powell A.J."/>
            <person name="Barry K."/>
            <person name="Miller A.N."/>
            <person name="Grigoriev I.V."/>
            <person name="Debuchy R."/>
            <person name="Gladieux P."/>
            <person name="Hiltunen Thoren M."/>
            <person name="Johannesson H."/>
        </authorList>
    </citation>
    <scope>NUCLEOTIDE SEQUENCE</scope>
    <source>
        <strain evidence="3">CBS 958.72</strain>
    </source>
</reference>
<keyword evidence="4" id="KW-1185">Reference proteome</keyword>
<dbReference type="Gene3D" id="1.10.510.10">
    <property type="entry name" value="Transferase(Phosphotransferase) domain 1"/>
    <property type="match status" value="1"/>
</dbReference>
<dbReference type="PANTHER" id="PTHR24359:SF1">
    <property type="entry name" value="INHIBITOR OF NUCLEAR FACTOR KAPPA-B KINASE EPSILON SUBUNIT HOMOLOG 1-RELATED"/>
    <property type="match status" value="1"/>
</dbReference>